<dbReference type="Pfam" id="PF06722">
    <property type="entry name" value="EryCIII-like_C"/>
    <property type="match status" value="1"/>
</dbReference>
<dbReference type="GO" id="GO:0016758">
    <property type="term" value="F:hexosyltransferase activity"/>
    <property type="evidence" value="ECO:0007669"/>
    <property type="project" value="UniProtKB-ARBA"/>
</dbReference>
<keyword evidence="3" id="KW-1185">Reference proteome</keyword>
<dbReference type="InterPro" id="IPR010610">
    <property type="entry name" value="EryCIII-like_C"/>
</dbReference>
<gene>
    <name evidence="2" type="ORF">BJ998_002540</name>
</gene>
<organism evidence="2 3">
    <name type="scientific">Kutzneria kofuensis</name>
    <dbReference type="NCBI Taxonomy" id="103725"/>
    <lineage>
        <taxon>Bacteria</taxon>
        <taxon>Bacillati</taxon>
        <taxon>Actinomycetota</taxon>
        <taxon>Actinomycetes</taxon>
        <taxon>Pseudonocardiales</taxon>
        <taxon>Pseudonocardiaceae</taxon>
        <taxon>Kutzneria</taxon>
    </lineage>
</organism>
<keyword evidence="2" id="KW-0328">Glycosyltransferase</keyword>
<dbReference type="PANTHER" id="PTHR48050:SF13">
    <property type="entry name" value="STEROL 3-BETA-GLUCOSYLTRANSFERASE UGT80A2"/>
    <property type="match status" value="1"/>
</dbReference>
<dbReference type="InterPro" id="IPR050426">
    <property type="entry name" value="Glycosyltransferase_28"/>
</dbReference>
<protein>
    <submittedName>
        <fullName evidence="2">N-glycosyltransferase</fullName>
        <ecNumber evidence="2">2.4.1.-</ecNumber>
    </submittedName>
</protein>
<accession>A0A7W9KEW5</accession>
<dbReference type="GO" id="GO:0017000">
    <property type="term" value="P:antibiotic biosynthetic process"/>
    <property type="evidence" value="ECO:0007669"/>
    <property type="project" value="UniProtKB-ARBA"/>
</dbReference>
<sequence>MRVLSTVTGSVGHAHEILPMVRALVAAGHHVVVAPSPHLAPVFAGTGAEVVDAMPDFLASTEHLRTLRTTGFPGYEPDGGPADPRIELIAFAAGPQVTTAYEALLPIAEELRPDLVYREGSELAGCLIAEKLGIPHITGPTGVGNVLDPAGLNLLLNERRKDVGLPEKDDAWSMYPNGWLDSLPVGFSFAQYDMPEPVRYLPPMPMTDDPLPAELAELAADRPLVLASMGTALPTVAGMRLSDAGLAQAMADPVDTLRALVAGLSTVDCHAVVTTGGIALDGVDAGPNVHIVDRVPQPLLLQSCDLFVTHCGFNSLRESLRTGVPMMMMPQFGDQPHNADRAAELGLGARVPVVSAEAVAATCRQLLADDKVRTSVRTVQRLLLGLPPIQAAVRHLESLATA</sequence>
<evidence type="ECO:0000259" key="1">
    <source>
        <dbReference type="Pfam" id="PF06722"/>
    </source>
</evidence>
<dbReference type="AlphaFoldDB" id="A0A7W9KEW5"/>
<dbReference type="PANTHER" id="PTHR48050">
    <property type="entry name" value="STEROL 3-BETA-GLUCOSYLTRANSFERASE"/>
    <property type="match status" value="1"/>
</dbReference>
<dbReference type="RefSeq" id="WP_184861394.1">
    <property type="nucleotide sequence ID" value="NZ_BAAAWY010000053.1"/>
</dbReference>
<dbReference type="GO" id="GO:0008194">
    <property type="term" value="F:UDP-glycosyltransferase activity"/>
    <property type="evidence" value="ECO:0007669"/>
    <property type="project" value="InterPro"/>
</dbReference>
<feature type="domain" description="Erythromycin biosynthesis protein CIII-like C-terminal" evidence="1">
    <location>
        <begin position="260"/>
        <end position="388"/>
    </location>
</feature>
<comment type="caution">
    <text evidence="2">The sequence shown here is derived from an EMBL/GenBank/DDBJ whole genome shotgun (WGS) entry which is preliminary data.</text>
</comment>
<evidence type="ECO:0000313" key="2">
    <source>
        <dbReference type="EMBL" id="MBB5891344.1"/>
    </source>
</evidence>
<dbReference type="EMBL" id="JACHIR010000001">
    <property type="protein sequence ID" value="MBB5891344.1"/>
    <property type="molecule type" value="Genomic_DNA"/>
</dbReference>
<dbReference type="SUPFAM" id="SSF53756">
    <property type="entry name" value="UDP-Glycosyltransferase/glycogen phosphorylase"/>
    <property type="match status" value="1"/>
</dbReference>
<evidence type="ECO:0000313" key="3">
    <source>
        <dbReference type="Proteomes" id="UP000585638"/>
    </source>
</evidence>
<reference evidence="2 3" key="1">
    <citation type="submission" date="2020-08" db="EMBL/GenBank/DDBJ databases">
        <title>Sequencing the genomes of 1000 actinobacteria strains.</title>
        <authorList>
            <person name="Klenk H.-P."/>
        </authorList>
    </citation>
    <scope>NUCLEOTIDE SEQUENCE [LARGE SCALE GENOMIC DNA]</scope>
    <source>
        <strain evidence="2 3">DSM 43851</strain>
    </source>
</reference>
<proteinExistence type="predicted"/>
<dbReference type="EC" id="2.4.1.-" evidence="2"/>
<name>A0A7W9KEW5_9PSEU</name>
<dbReference type="Gene3D" id="3.40.50.2000">
    <property type="entry name" value="Glycogen Phosphorylase B"/>
    <property type="match status" value="2"/>
</dbReference>
<dbReference type="InterPro" id="IPR002213">
    <property type="entry name" value="UDP_glucos_trans"/>
</dbReference>
<dbReference type="CDD" id="cd03784">
    <property type="entry name" value="GT1_Gtf-like"/>
    <property type="match status" value="1"/>
</dbReference>
<keyword evidence="2" id="KW-0808">Transferase</keyword>
<dbReference type="Proteomes" id="UP000585638">
    <property type="component" value="Unassembled WGS sequence"/>
</dbReference>